<organism evidence="2">
    <name type="scientific">uncultured Cytophagales bacterium</name>
    <dbReference type="NCBI Taxonomy" id="158755"/>
    <lineage>
        <taxon>Bacteria</taxon>
        <taxon>Pseudomonadati</taxon>
        <taxon>Bacteroidota</taxon>
        <taxon>Sphingobacteriia</taxon>
        <taxon>Sphingobacteriales</taxon>
        <taxon>environmental samples</taxon>
    </lineage>
</organism>
<protein>
    <recommendedName>
        <fullName evidence="3">Transporter</fullName>
    </recommendedName>
</protein>
<dbReference type="AlphaFoldDB" id="A0A6J4IK82"/>
<accession>A0A6J4IK82</accession>
<name>A0A6J4IK82_9SPHI</name>
<dbReference type="EMBL" id="CADCTQ010000186">
    <property type="protein sequence ID" value="CAA9253005.1"/>
    <property type="molecule type" value="Genomic_DNA"/>
</dbReference>
<feature type="chain" id="PRO_5027093301" description="Transporter" evidence="1">
    <location>
        <begin position="20"/>
        <end position="278"/>
    </location>
</feature>
<reference evidence="2" key="1">
    <citation type="submission" date="2020-02" db="EMBL/GenBank/DDBJ databases">
        <authorList>
            <person name="Meier V. D."/>
        </authorList>
    </citation>
    <scope>NUCLEOTIDE SEQUENCE</scope>
    <source>
        <strain evidence="2">AVDCRST_MAG56</strain>
    </source>
</reference>
<sequence length="278" mass="29976">MKKIITIAVLALLPLVAYAGGGWPQPKGKGFFKLGQNAIRSSAFFNPAGEVIDITTTSLYTTSLYGEYGLTGRLTGLFYFPFFVRGTLNEIQYRQSGNVEPGDAVNAVGDTDVGFKYTFLAGKPFYAGFTVLLGLPLGDTGGGRSGILQTGDGEFNQLVRLDVSGSLTSKVFASAYVGFNNRTRGFSDEFRYGAEIGVTLKKFTPILKINSVESFFNGDAEAVQNGIFSNNTEYFSPTAEVNYQWTDHLGLSVSGGFALSGRNILAAPNWSAGVYWKL</sequence>
<evidence type="ECO:0000256" key="1">
    <source>
        <dbReference type="SAM" id="SignalP"/>
    </source>
</evidence>
<proteinExistence type="predicted"/>
<gene>
    <name evidence="2" type="ORF">AVDCRST_MAG56-2079</name>
</gene>
<evidence type="ECO:0000313" key="2">
    <source>
        <dbReference type="EMBL" id="CAA9253005.1"/>
    </source>
</evidence>
<feature type="signal peptide" evidence="1">
    <location>
        <begin position="1"/>
        <end position="19"/>
    </location>
</feature>
<evidence type="ECO:0008006" key="3">
    <source>
        <dbReference type="Google" id="ProtNLM"/>
    </source>
</evidence>
<keyword evidence="1" id="KW-0732">Signal</keyword>